<dbReference type="InterPro" id="IPR008948">
    <property type="entry name" value="L-Aspartase-like"/>
</dbReference>
<dbReference type="Proteomes" id="UP000234789">
    <property type="component" value="Unassembled WGS sequence"/>
</dbReference>
<dbReference type="PANTHER" id="PTHR11444">
    <property type="entry name" value="ASPARTATEAMMONIA/ARGININOSUCCINATE/ADENYLOSUCCINATE LYASE"/>
    <property type="match status" value="1"/>
</dbReference>
<dbReference type="GO" id="GO:0008797">
    <property type="term" value="F:aspartate ammonia-lyase activity"/>
    <property type="evidence" value="ECO:0007669"/>
    <property type="project" value="UniProtKB-EC"/>
</dbReference>
<feature type="binding site" evidence="5">
    <location>
        <begin position="343"/>
        <end position="345"/>
    </location>
    <ligand>
        <name>substrate</name>
    </ligand>
</feature>
<dbReference type="HAMAP" id="MF_00743">
    <property type="entry name" value="FumaraseC"/>
    <property type="match status" value="1"/>
</dbReference>
<sequence length="482" mass="52621">MDSGKPNGKRFNEFKEAEKRMTEYRIEKDTMGEIKVPADKLWGAQTQRSRENFKIGWEKMPLEIVKAMTIVKKASAQANAKLGVLEPEKAEAICRASDEILEGKHDEEFPLVVWQTGSGTQTNMNCNEVIARRANQLLEAAGSSTRIHPNDDVNRSQSSNDTFPAAMHIAAVLAVQTRLLPALETLKATLHDKSVQFDDIVKIGRTHLQDATPITLGQEISGWEAMLEKSSWMLTSSTDAIRELALGGTAVGTGINAHPDYAVQVAAEVAEITGHNFVTASNKFHSLTSHDQIVWVHGAIKGLAADLMKIANDVRWLASGPRSGIGEITIPENEPGSSIMPGKVNPTQAEAITMVACQVMGNDAAIGFAASQGNFELNVFKPVIAYNFLQSVVLLSDSMLSFNEHCAVGIEPNRETLQRNLDQSLMLVTALNPHIGYENAAKIAKQAHKDGTTLKESALKSGLLTAEQFDEWVRPEKMTGKR</sequence>
<dbReference type="AlphaFoldDB" id="A0A2N5NBV4"/>
<keyword evidence="9" id="KW-1185">Reference proteome</keyword>
<feature type="active site" description="Proton donor/acceptor" evidence="5">
    <location>
        <position position="207"/>
    </location>
</feature>
<dbReference type="EC" id="4.2.1.2" evidence="5"/>
<evidence type="ECO:0000259" key="7">
    <source>
        <dbReference type="Pfam" id="PF10415"/>
    </source>
</evidence>
<keyword evidence="3 5" id="KW-0816">Tricarboxylic acid cycle</keyword>
<comment type="catalytic activity">
    <reaction evidence="5">
        <text>(S)-malate = fumarate + H2O</text>
        <dbReference type="Rhea" id="RHEA:12460"/>
        <dbReference type="ChEBI" id="CHEBI:15377"/>
        <dbReference type="ChEBI" id="CHEBI:15589"/>
        <dbReference type="ChEBI" id="CHEBI:29806"/>
        <dbReference type="EC" id="4.2.1.2"/>
    </reaction>
</comment>
<comment type="similarity">
    <text evidence="2 5">Belongs to the class-II fumarase/aspartase family. Fumarase subfamily.</text>
</comment>
<comment type="pathway">
    <text evidence="5">Carbohydrate metabolism; tricarboxylic acid cycle; (S)-malate from fumarate: step 1/1.</text>
</comment>
<dbReference type="InterPro" id="IPR018951">
    <property type="entry name" value="Fumarase_C_C"/>
</dbReference>
<proteinExistence type="inferred from homology"/>
<dbReference type="NCBIfam" id="TIGR00979">
    <property type="entry name" value="fumC_II"/>
    <property type="match status" value="1"/>
</dbReference>
<evidence type="ECO:0000259" key="6">
    <source>
        <dbReference type="Pfam" id="PF00206"/>
    </source>
</evidence>
<dbReference type="Gene3D" id="1.20.200.10">
    <property type="entry name" value="Fumarase/aspartase (Central domain)"/>
    <property type="match status" value="1"/>
</dbReference>
<evidence type="ECO:0000313" key="8">
    <source>
        <dbReference type="EMBL" id="PLT47815.1"/>
    </source>
</evidence>
<feature type="active site" evidence="5">
    <location>
        <position position="337"/>
    </location>
</feature>
<evidence type="ECO:0000256" key="2">
    <source>
        <dbReference type="ARBA" id="ARBA00009084"/>
    </source>
</evidence>
<organism evidence="8 9">
    <name type="scientific">Paenibacillus pasadenensis</name>
    <dbReference type="NCBI Taxonomy" id="217090"/>
    <lineage>
        <taxon>Bacteria</taxon>
        <taxon>Bacillati</taxon>
        <taxon>Bacillota</taxon>
        <taxon>Bacilli</taxon>
        <taxon>Bacillales</taxon>
        <taxon>Paenibacillaceae</taxon>
        <taxon>Paenibacillus</taxon>
    </lineage>
</organism>
<feature type="binding site" evidence="5">
    <location>
        <begin position="118"/>
        <end position="120"/>
    </location>
    <ligand>
        <name>substrate</name>
    </ligand>
</feature>
<dbReference type="InterPro" id="IPR022761">
    <property type="entry name" value="Fumarate_lyase_N"/>
</dbReference>
<dbReference type="InterPro" id="IPR005677">
    <property type="entry name" value="Fum_hydII"/>
</dbReference>
<dbReference type="GO" id="GO:0006108">
    <property type="term" value="P:malate metabolic process"/>
    <property type="evidence" value="ECO:0007669"/>
    <property type="project" value="TreeGrafter"/>
</dbReference>
<keyword evidence="4 5" id="KW-0456">Lyase</keyword>
<evidence type="ECO:0000256" key="5">
    <source>
        <dbReference type="HAMAP-Rule" id="MF_00743"/>
    </source>
</evidence>
<feature type="domain" description="Fumarase C C-terminal" evidence="7">
    <location>
        <begin position="427"/>
        <end position="480"/>
    </location>
</feature>
<comment type="subcellular location">
    <subcellularLocation>
        <location evidence="5">Cytoplasm</location>
    </subcellularLocation>
</comment>
<feature type="binding site" evidence="5">
    <location>
        <position position="338"/>
    </location>
    <ligand>
        <name>substrate</name>
    </ligand>
</feature>
<dbReference type="FunFam" id="1.10.275.10:FF:000001">
    <property type="entry name" value="Fumarate hydratase, mitochondrial"/>
    <property type="match status" value="1"/>
</dbReference>
<feature type="domain" description="Fumarate lyase N-terminal" evidence="6">
    <location>
        <begin position="32"/>
        <end position="361"/>
    </location>
</feature>
<accession>A0A2N5NBV4</accession>
<feature type="binding site" evidence="5">
    <location>
        <position position="206"/>
    </location>
    <ligand>
        <name>substrate</name>
    </ligand>
</feature>
<dbReference type="Gene3D" id="1.10.275.10">
    <property type="entry name" value="Fumarase/aspartase (N-terminal domain)"/>
    <property type="match status" value="1"/>
</dbReference>
<name>A0A2N5NBV4_9BACL</name>
<feature type="binding site" description="in site B" evidence="5">
    <location>
        <begin position="148"/>
        <end position="151"/>
    </location>
    <ligand>
        <name>substrate</name>
    </ligand>
</feature>
<dbReference type="PRINTS" id="PR00145">
    <property type="entry name" value="ARGSUCLYASE"/>
</dbReference>
<protein>
    <recommendedName>
        <fullName evidence="5">Fumarate hydratase class II</fullName>
        <shortName evidence="5">Fumarase C</shortName>
        <ecNumber evidence="5">4.2.1.2</ecNumber>
    </recommendedName>
    <alternativeName>
        <fullName evidence="5">Aerobic fumarase</fullName>
    </alternativeName>
    <alternativeName>
        <fullName evidence="5">Iron-independent fumarase</fullName>
    </alternativeName>
</protein>
<comment type="caution">
    <text evidence="8">The sequence shown here is derived from an EMBL/GenBank/DDBJ whole genome shotgun (WGS) entry which is preliminary data.</text>
</comment>
<dbReference type="GO" id="GO:0006099">
    <property type="term" value="P:tricarboxylic acid cycle"/>
    <property type="evidence" value="ECO:0007669"/>
    <property type="project" value="UniProtKB-UniRule"/>
</dbReference>
<dbReference type="GO" id="GO:0005737">
    <property type="term" value="C:cytoplasm"/>
    <property type="evidence" value="ECO:0007669"/>
    <property type="project" value="UniProtKB-SubCell"/>
</dbReference>
<evidence type="ECO:0000256" key="3">
    <source>
        <dbReference type="ARBA" id="ARBA00022532"/>
    </source>
</evidence>
<dbReference type="SUPFAM" id="SSF48557">
    <property type="entry name" value="L-aspartase-like"/>
    <property type="match status" value="1"/>
</dbReference>
<keyword evidence="5" id="KW-0963">Cytoplasm</keyword>
<dbReference type="PANTHER" id="PTHR11444:SF1">
    <property type="entry name" value="FUMARATE HYDRATASE, MITOCHONDRIAL"/>
    <property type="match status" value="1"/>
</dbReference>
<dbReference type="Pfam" id="PF10415">
    <property type="entry name" value="FumaraseC_C"/>
    <property type="match status" value="1"/>
</dbReference>
<evidence type="ECO:0000313" key="9">
    <source>
        <dbReference type="Proteomes" id="UP000234789"/>
    </source>
</evidence>
<dbReference type="PROSITE" id="PS00163">
    <property type="entry name" value="FUMARATE_LYASES"/>
    <property type="match status" value="1"/>
</dbReference>
<dbReference type="EMBL" id="NFEZ01000002">
    <property type="protein sequence ID" value="PLT47815.1"/>
    <property type="molecule type" value="Genomic_DNA"/>
</dbReference>
<dbReference type="GO" id="GO:0004333">
    <property type="term" value="F:fumarate hydratase activity"/>
    <property type="evidence" value="ECO:0007669"/>
    <property type="project" value="UniProtKB-UniRule"/>
</dbReference>
<gene>
    <name evidence="5" type="primary">fumC</name>
    <name evidence="8" type="ORF">B8V81_0722</name>
</gene>
<dbReference type="InterPro" id="IPR024083">
    <property type="entry name" value="Fumarase/histidase_N"/>
</dbReference>
<dbReference type="InterPro" id="IPR000362">
    <property type="entry name" value="Fumarate_lyase_fam"/>
</dbReference>
<comment type="catalytic activity">
    <reaction evidence="1">
        <text>L-aspartate = fumarate + NH4(+)</text>
        <dbReference type="Rhea" id="RHEA:16601"/>
        <dbReference type="ChEBI" id="CHEBI:28938"/>
        <dbReference type="ChEBI" id="CHEBI:29806"/>
        <dbReference type="ChEBI" id="CHEBI:29991"/>
        <dbReference type="EC" id="4.3.1.1"/>
    </reaction>
</comment>
<dbReference type="NCBIfam" id="NF008909">
    <property type="entry name" value="PRK12273.1"/>
    <property type="match status" value="1"/>
</dbReference>
<feature type="binding site" evidence="5">
    <location>
        <begin position="158"/>
        <end position="160"/>
    </location>
    <ligand>
        <name>substrate</name>
    </ligand>
</feature>
<comment type="subunit">
    <text evidence="5">Homotetramer.</text>
</comment>
<dbReference type="FunFam" id="1.10.40.30:FF:000002">
    <property type="entry name" value="Fumarate hydratase class II"/>
    <property type="match status" value="1"/>
</dbReference>
<evidence type="ECO:0000256" key="4">
    <source>
        <dbReference type="ARBA" id="ARBA00023239"/>
    </source>
</evidence>
<dbReference type="InterPro" id="IPR020557">
    <property type="entry name" value="Fumarate_lyase_CS"/>
</dbReference>
<reference evidence="8 9" key="1">
    <citation type="submission" date="2017-05" db="EMBL/GenBank/DDBJ databases">
        <title>Functional genome analysis of Paenibacillus pasadenensis strain R16: insights on endophytic life style and antifungal activity.</title>
        <authorList>
            <person name="Passera A."/>
            <person name="Marcolungo L."/>
            <person name="Casati P."/>
            <person name="Brasca M."/>
            <person name="Quaglino F."/>
            <person name="Delledonne M."/>
        </authorList>
    </citation>
    <scope>NUCLEOTIDE SEQUENCE [LARGE SCALE GENOMIC DNA]</scope>
    <source>
        <strain evidence="8 9">R16</strain>
    </source>
</reference>
<dbReference type="FunFam" id="1.20.200.10:FF:000001">
    <property type="entry name" value="Fumarate hydratase, mitochondrial"/>
    <property type="match status" value="1"/>
</dbReference>
<comment type="miscellaneous">
    <text evidence="5">There are 2 substrate-binding sites: the catalytic A site, and the non-catalytic B site that may play a role in the transfer of substrate or product between the active site and the solvent. Alternatively, the B site may bind allosteric effectors.</text>
</comment>
<dbReference type="PRINTS" id="PR00149">
    <property type="entry name" value="FUMRATELYASE"/>
</dbReference>
<evidence type="ECO:0000256" key="1">
    <source>
        <dbReference type="ARBA" id="ARBA00001494"/>
    </source>
</evidence>
<dbReference type="UniPathway" id="UPA00223">
    <property type="reaction ID" value="UER01007"/>
</dbReference>
<feature type="site" description="Important for catalytic activity" evidence="5">
    <location>
        <position position="350"/>
    </location>
</feature>
<dbReference type="CDD" id="cd01362">
    <property type="entry name" value="Fumarase_classII"/>
    <property type="match status" value="1"/>
</dbReference>
<dbReference type="Pfam" id="PF00206">
    <property type="entry name" value="Lyase_1"/>
    <property type="match status" value="1"/>
</dbReference>
<dbReference type="Gene3D" id="1.10.40.30">
    <property type="entry name" value="Fumarase/aspartase (C-terminal domain)"/>
    <property type="match status" value="1"/>
</dbReference>
<comment type="function">
    <text evidence="5">Involved in the TCA cycle. Catalyzes the stereospecific interconversion of fumarate to L-malate.</text>
</comment>
<dbReference type="GO" id="GO:0006106">
    <property type="term" value="P:fumarate metabolic process"/>
    <property type="evidence" value="ECO:0007669"/>
    <property type="project" value="InterPro"/>
</dbReference>